<reference evidence="1 2" key="1">
    <citation type="submission" date="2021-01" db="EMBL/GenBank/DDBJ databases">
        <title>Roseomonas sp. nov, a bacterium isolated from an oil production mixture in Yumen Oilfield.</title>
        <authorList>
            <person name="Wu D."/>
        </authorList>
    </citation>
    <scope>NUCLEOTIDE SEQUENCE [LARGE SCALE GENOMIC DNA]</scope>
    <source>
        <strain evidence="1 2">ROY-5-3</strain>
    </source>
</reference>
<name>A0ABS6HD94_9PROT</name>
<dbReference type="Pfam" id="PF13318">
    <property type="entry name" value="AtzG-like"/>
    <property type="match status" value="1"/>
</dbReference>
<evidence type="ECO:0000313" key="1">
    <source>
        <dbReference type="EMBL" id="MBU8545938.1"/>
    </source>
</evidence>
<protein>
    <submittedName>
        <fullName evidence="1">DUF4089 domain-containing protein</fullName>
    </submittedName>
</protein>
<dbReference type="RefSeq" id="WP_216877954.1">
    <property type="nucleotide sequence ID" value="NZ_JAERQM010000006.1"/>
</dbReference>
<organism evidence="1 2">
    <name type="scientific">Falsiroseomonas oleicola</name>
    <dbReference type="NCBI Taxonomy" id="2801474"/>
    <lineage>
        <taxon>Bacteria</taxon>
        <taxon>Pseudomonadati</taxon>
        <taxon>Pseudomonadota</taxon>
        <taxon>Alphaproteobacteria</taxon>
        <taxon>Acetobacterales</taxon>
        <taxon>Roseomonadaceae</taxon>
        <taxon>Falsiroseomonas</taxon>
    </lineage>
</organism>
<dbReference type="Proteomes" id="UP000689967">
    <property type="component" value="Unassembled WGS sequence"/>
</dbReference>
<keyword evidence="2" id="KW-1185">Reference proteome</keyword>
<sequence length="62" mass="6268">MTQPDFEAYAKAAAAALSFPIAPAHLPGIVATLQVAAGAAALIGRVPLTLEDEPAPIFRASP</sequence>
<gene>
    <name evidence="1" type="ORF">JJQ90_19605</name>
</gene>
<dbReference type="InterPro" id="IPR025148">
    <property type="entry name" value="AtzG-like"/>
</dbReference>
<evidence type="ECO:0000313" key="2">
    <source>
        <dbReference type="Proteomes" id="UP000689967"/>
    </source>
</evidence>
<dbReference type="EMBL" id="JAERQM010000006">
    <property type="protein sequence ID" value="MBU8545938.1"/>
    <property type="molecule type" value="Genomic_DNA"/>
</dbReference>
<comment type="caution">
    <text evidence="1">The sequence shown here is derived from an EMBL/GenBank/DDBJ whole genome shotgun (WGS) entry which is preliminary data.</text>
</comment>
<proteinExistence type="predicted"/>
<accession>A0ABS6HD94</accession>